<evidence type="ECO:0000256" key="2">
    <source>
        <dbReference type="ARBA" id="ARBA00022692"/>
    </source>
</evidence>
<dbReference type="Pfam" id="PF09685">
    <property type="entry name" value="MamF_MmsF"/>
    <property type="match status" value="1"/>
</dbReference>
<gene>
    <name evidence="6" type="ORF">GCM10020369_32150</name>
</gene>
<evidence type="ECO:0000256" key="4">
    <source>
        <dbReference type="ARBA" id="ARBA00023136"/>
    </source>
</evidence>
<comment type="subcellular location">
    <subcellularLocation>
        <location evidence="1">Membrane</location>
        <topology evidence="1">Multi-pass membrane protein</topology>
    </subcellularLocation>
</comment>
<reference evidence="7" key="1">
    <citation type="journal article" date="2019" name="Int. J. Syst. Evol. Microbiol.">
        <title>The Global Catalogue of Microorganisms (GCM) 10K type strain sequencing project: providing services to taxonomists for standard genome sequencing and annotation.</title>
        <authorList>
            <consortium name="The Broad Institute Genomics Platform"/>
            <consortium name="The Broad Institute Genome Sequencing Center for Infectious Disease"/>
            <person name="Wu L."/>
            <person name="Ma J."/>
        </authorList>
    </citation>
    <scope>NUCLEOTIDE SEQUENCE [LARGE SCALE GENOMIC DNA]</scope>
    <source>
        <strain evidence="7">JCM 9458</strain>
    </source>
</reference>
<proteinExistence type="predicted"/>
<organism evidence="6 7">
    <name type="scientific">Cryptosporangium minutisporangium</name>
    <dbReference type="NCBI Taxonomy" id="113569"/>
    <lineage>
        <taxon>Bacteria</taxon>
        <taxon>Bacillati</taxon>
        <taxon>Actinomycetota</taxon>
        <taxon>Actinomycetes</taxon>
        <taxon>Cryptosporangiales</taxon>
        <taxon>Cryptosporangiaceae</taxon>
        <taxon>Cryptosporangium</taxon>
    </lineage>
</organism>
<evidence type="ECO:0000256" key="3">
    <source>
        <dbReference type="ARBA" id="ARBA00022989"/>
    </source>
</evidence>
<keyword evidence="3 5" id="KW-1133">Transmembrane helix</keyword>
<keyword evidence="7" id="KW-1185">Reference proteome</keyword>
<keyword evidence="4 5" id="KW-0472">Membrane</keyword>
<evidence type="ECO:0000313" key="7">
    <source>
        <dbReference type="Proteomes" id="UP001501676"/>
    </source>
</evidence>
<evidence type="ECO:0000256" key="5">
    <source>
        <dbReference type="SAM" id="Phobius"/>
    </source>
</evidence>
<feature type="transmembrane region" description="Helical" evidence="5">
    <location>
        <begin position="71"/>
        <end position="91"/>
    </location>
</feature>
<feature type="transmembrane region" description="Helical" evidence="5">
    <location>
        <begin position="23"/>
        <end position="51"/>
    </location>
</feature>
<name>A0ABP6SXG5_9ACTN</name>
<keyword evidence="2 5" id="KW-0812">Transmembrane</keyword>
<sequence length="137" mass="14422">MRQPTHGGYPAAAPVDDTQTWNLVAHFGGVLGVVVGGTVAGWVAPLIAYGVRGNTNPSVRAHAVEALNFHITWAIANVVALTIFFCGSAITLGFGAFVLWVFPLATFLMSVVFGVIAGVKAANGELYHYPLTVKLIK</sequence>
<feature type="transmembrane region" description="Helical" evidence="5">
    <location>
        <begin position="97"/>
        <end position="119"/>
    </location>
</feature>
<protein>
    <submittedName>
        <fullName evidence="6">DUF4870 domain-containing protein</fullName>
    </submittedName>
</protein>
<accession>A0ABP6SXG5</accession>
<dbReference type="EMBL" id="BAAAYN010000019">
    <property type="protein sequence ID" value="GAA3387910.1"/>
    <property type="molecule type" value="Genomic_DNA"/>
</dbReference>
<dbReference type="Proteomes" id="UP001501676">
    <property type="component" value="Unassembled WGS sequence"/>
</dbReference>
<comment type="caution">
    <text evidence="6">The sequence shown here is derived from an EMBL/GenBank/DDBJ whole genome shotgun (WGS) entry which is preliminary data.</text>
</comment>
<dbReference type="InterPro" id="IPR019109">
    <property type="entry name" value="MamF_MmsF"/>
</dbReference>
<evidence type="ECO:0000313" key="6">
    <source>
        <dbReference type="EMBL" id="GAA3387910.1"/>
    </source>
</evidence>
<evidence type="ECO:0000256" key="1">
    <source>
        <dbReference type="ARBA" id="ARBA00004141"/>
    </source>
</evidence>